<dbReference type="STRING" id="1931275.BV914_03155"/>
<dbReference type="PRINTS" id="PR00738">
    <property type="entry name" value="GLHYDRLASE20"/>
</dbReference>
<dbReference type="InterPro" id="IPR015883">
    <property type="entry name" value="Glyco_hydro_20_cat"/>
</dbReference>
<reference evidence="7" key="1">
    <citation type="submission" date="2017-01" db="EMBL/GenBank/DDBJ databases">
        <authorList>
            <person name="Mah S.A."/>
            <person name="Swanson W.J."/>
            <person name="Moy G.W."/>
            <person name="Vacquier V.D."/>
        </authorList>
    </citation>
    <scope>NUCLEOTIDE SEQUENCE [LARGE SCALE GENOMIC DNA]</scope>
    <source>
        <strain evidence="7">124861</strain>
    </source>
</reference>
<dbReference type="AlphaFoldDB" id="A0A1X3DL92"/>
<feature type="domain" description="Glycoside hydrolase family 20 catalytic" evidence="5">
    <location>
        <begin position="54"/>
        <end position="367"/>
    </location>
</feature>
<evidence type="ECO:0000256" key="4">
    <source>
        <dbReference type="SAM" id="SignalP"/>
    </source>
</evidence>
<feature type="signal peptide" evidence="4">
    <location>
        <begin position="1"/>
        <end position="34"/>
    </location>
</feature>
<evidence type="ECO:0000256" key="1">
    <source>
        <dbReference type="ARBA" id="ARBA00006285"/>
    </source>
</evidence>
<dbReference type="GO" id="GO:0005975">
    <property type="term" value="P:carbohydrate metabolic process"/>
    <property type="evidence" value="ECO:0007669"/>
    <property type="project" value="InterPro"/>
</dbReference>
<evidence type="ECO:0000313" key="7">
    <source>
        <dbReference type="Proteomes" id="UP000193303"/>
    </source>
</evidence>
<dbReference type="RefSeq" id="WP_085357489.1">
    <property type="nucleotide sequence ID" value="NZ_MTAB01000001.1"/>
</dbReference>
<feature type="active site" description="Proton donor" evidence="3">
    <location>
        <position position="218"/>
    </location>
</feature>
<evidence type="ECO:0000256" key="2">
    <source>
        <dbReference type="ARBA" id="ARBA00022801"/>
    </source>
</evidence>
<proteinExistence type="inferred from homology"/>
<evidence type="ECO:0000259" key="5">
    <source>
        <dbReference type="Pfam" id="PF00728"/>
    </source>
</evidence>
<dbReference type="PANTHER" id="PTHR43678:SF1">
    <property type="entry name" value="BETA-N-ACETYLHEXOSAMINIDASE"/>
    <property type="match status" value="1"/>
</dbReference>
<comment type="similarity">
    <text evidence="1">Belongs to the glycosyl hydrolase 20 family.</text>
</comment>
<dbReference type="InterPro" id="IPR017853">
    <property type="entry name" value="GH"/>
</dbReference>
<organism evidence="6 7">
    <name type="scientific">Neisseria dumasiana</name>
    <dbReference type="NCBI Taxonomy" id="1931275"/>
    <lineage>
        <taxon>Bacteria</taxon>
        <taxon>Pseudomonadati</taxon>
        <taxon>Pseudomonadota</taxon>
        <taxon>Betaproteobacteria</taxon>
        <taxon>Neisseriales</taxon>
        <taxon>Neisseriaceae</taxon>
        <taxon>Neisseria</taxon>
    </lineage>
</organism>
<dbReference type="InterPro" id="IPR025705">
    <property type="entry name" value="Beta_hexosaminidase_sua/sub"/>
</dbReference>
<evidence type="ECO:0000313" key="6">
    <source>
        <dbReference type="EMBL" id="OSI25326.1"/>
    </source>
</evidence>
<name>A0A1X3DL92_9NEIS</name>
<sequence length="395" mass="44821">MIREIRFLSKFVSKRTLHLLVAVFSLTVPLFAHAGSHTSEAAGAHTHSRHKQGGLMLDTARRFYPVHTIKDFIDDLAKSGGTFLHLHFSDHENYALESNLLGQNAQYAKRGQNGVYVNPKTGKPFLSFEQVNEIARYAAARKIELVPEVGSPNHMNGIFTLLEHKHGKAYTDALKSPRAEDEININNPKSVALVKALIDEVAGAFGKNSRHFHIGGDEFGYSAESNHEFIRYANMLNDHLAQKKLITRMWNDGLIKNTVDQLNRNIQITYWSYDGDTQNQDTAQKRRKLRASMPYLMDKGFSVLNYNSYYLYLVPQDRNFSHDIDFARKDIEKRWSLGVWDGENRDNAVKNTDKILGAALAIWGENSGKLDTDTIRKYAAKPLASVIRKTQQADR</sequence>
<dbReference type="PANTHER" id="PTHR43678">
    <property type="entry name" value="PUTATIVE (AFU_ORTHOLOGUE AFUA_2G00640)-RELATED"/>
    <property type="match status" value="1"/>
</dbReference>
<dbReference type="Gene3D" id="3.20.20.80">
    <property type="entry name" value="Glycosidases"/>
    <property type="match status" value="1"/>
</dbReference>
<dbReference type="SUPFAM" id="SSF51445">
    <property type="entry name" value="(Trans)glycosidases"/>
    <property type="match status" value="1"/>
</dbReference>
<dbReference type="CDD" id="cd06564">
    <property type="entry name" value="GH20_DspB_LnbB-like"/>
    <property type="match status" value="1"/>
</dbReference>
<dbReference type="EMBL" id="MTAB01000001">
    <property type="protein sequence ID" value="OSI25326.1"/>
    <property type="molecule type" value="Genomic_DNA"/>
</dbReference>
<keyword evidence="4" id="KW-0732">Signal</keyword>
<gene>
    <name evidence="6" type="ORF">BV912_00155</name>
</gene>
<dbReference type="GO" id="GO:0004563">
    <property type="term" value="F:beta-N-acetylhexosaminidase activity"/>
    <property type="evidence" value="ECO:0007669"/>
    <property type="project" value="InterPro"/>
</dbReference>
<dbReference type="Proteomes" id="UP000193303">
    <property type="component" value="Unassembled WGS sequence"/>
</dbReference>
<keyword evidence="2" id="KW-0378">Hydrolase</keyword>
<protein>
    <submittedName>
        <fullName evidence="6">Molecular chaperone TorD</fullName>
    </submittedName>
</protein>
<accession>A0A1X3DL92</accession>
<comment type="caution">
    <text evidence="6">The sequence shown here is derived from an EMBL/GenBank/DDBJ whole genome shotgun (WGS) entry which is preliminary data.</text>
</comment>
<feature type="chain" id="PRO_5013230869" evidence="4">
    <location>
        <begin position="35"/>
        <end position="395"/>
    </location>
</feature>
<dbReference type="InterPro" id="IPR052764">
    <property type="entry name" value="GH20_Enzymes"/>
</dbReference>
<dbReference type="Pfam" id="PF00728">
    <property type="entry name" value="Glyco_hydro_20"/>
    <property type="match status" value="1"/>
</dbReference>
<evidence type="ECO:0000256" key="3">
    <source>
        <dbReference type="PIRSR" id="PIRSR625705-1"/>
    </source>
</evidence>